<proteinExistence type="predicted"/>
<dbReference type="Pfam" id="PF13768">
    <property type="entry name" value="VWA_3"/>
    <property type="match status" value="1"/>
</dbReference>
<dbReference type="InterPro" id="IPR052969">
    <property type="entry name" value="Thr-specific_kinase-like"/>
</dbReference>
<dbReference type="Gene3D" id="2.60.40.10">
    <property type="entry name" value="Immunoglobulins"/>
    <property type="match status" value="1"/>
</dbReference>
<evidence type="ECO:0000259" key="2">
    <source>
        <dbReference type="PROSITE" id="PS50234"/>
    </source>
</evidence>
<dbReference type="SMART" id="SM00327">
    <property type="entry name" value="VWA"/>
    <property type="match status" value="3"/>
</dbReference>
<dbReference type="Gene3D" id="3.40.50.410">
    <property type="entry name" value="von Willebrand factor, type A domain"/>
    <property type="match status" value="4"/>
</dbReference>
<dbReference type="PROSITE" id="PS50234">
    <property type="entry name" value="VWFA"/>
    <property type="match status" value="3"/>
</dbReference>
<keyword evidence="1" id="KW-0175">Coiled coil</keyword>
<reference evidence="3" key="1">
    <citation type="submission" date="2021-02" db="EMBL/GenBank/DDBJ databases">
        <authorList>
            <person name="Nowell W R."/>
        </authorList>
    </citation>
    <scope>NUCLEOTIDE SEQUENCE</scope>
</reference>
<sequence>MIFSTPSNESDEKRERHIQEETIIRLEFVEFERIFIEYIFNLFKILIQDEKMIHKTRNLFILFINEILLPMTTNDSQLIQLKQTLLTKNDVDVNLSLILNELVQQRKIQLENYNVNLSKAVELLCEKKSISLRAASEQLCLLLDRYIRNTSFNDANRRLEFLQRSIRIIETFHDFFSSTIFDDFNLTTSINQLSTVTIRLLRPLLTFKDRFISYNMLTDTDFLHIKQQYFQDTNNDYNINASLLKSFDRVQSFPIRSARNHMRKLVERFINDVDKQSKIRKTIQHYGTLLEWIRIRWTFDDYLTNSIHNVLQKNVSITRHFIIECELKFSCTELISEISRIIENTVRNLPIESSTLDNQYVQKTDELKSLLNTIANVKKRLERVKIRLDKQLNMDKNQQFSVESAQNRNSTLLRDGDVFRAACHELEVQQTCFEKQLIQLNAQLGQISNDFKQIQGRREQALTRAIEAKQQFQKAMTEIFESDSYKFIRKYFEEPDENELHRLIQYLRQSRSNRALINRDDSLDVRATLETQFGRELITHENILRSPMIFFICGFFFLPNFDHRMRLYIMSRWDQLLDDKIDIRTLDGKNILLFYCPNQHPYDCAFLKFINEPKKVSVTVLSLTCNLNVDDLNDCLYRMLPDGMDHSINHENLYSIRDILPDDDDLHAFSLACLMQIYNQPVNFTSKQIYEHVLKIFNQLKYFVANTPIESRPLTLYAYQQAVRFQNEIENYSKTELNDTNQWLIGVKQLWILLKPYQNVFSLTYAQTIEQNLRHQIQSLQLTDLSSRLSSLVYLKSIKARFTCISIIDEYIRIGFDQIDNQIIDEFECFCNFINKCRHLLDLLVRYVTIKGEQYANELHRLTPIIIEHLETIFYSTLTGTEINNGRLCVSEKLDADKLKDFQDKLDSYLNEIKFLSNIKSRYGLDHFITDLAYIFDENRSIRTLSNEQIGESRRTTFNIRDPRDIRKQEMQTKIDRIISNLTELTSRAGQLPLRPHNLIQRMHHTLHQLKNFHICQENQATIQCFLTEEAILVGLVEKFQREINHYTAFHVHLPNDEDIHEISADELIIENEEIIKNDYSDALKAFLKKISNHSQSYSFTDLSESIRLIHAYVSNQMWIRTMCLSKSSTNEQLRTYLILLNDDLAIQCGYDFSNSDSLLVNVALAYGQFRCDILTEETKHEMLSNYAAVARLTVELQDWMGKAHLNVFNILENIKTISDNLNRVQNQLRNYNSDNISFSLLPIEMRPEDLICLFAPECTAIIQSICSKVNDIDEFLSNRTAKVESIPLLSTVRPKIEPTHGLSSYVYLNQPSTPTYLFDRSKHIHYIIDGTIHFLQKLINSCIDIDYSKWHLLQIVTGYKELFPLHMSISLAMMIIVSWSADYLKDFQSFSHLLTIVTLKEKLNDITLLRKKIEEERNKLTEYQNELQEANKAVGRDRNAKQKRGECSRKYIEQEENLQQKAKQQENDVDDLQDDLNKLSNSYHIELKTKQEQCFDDVTQCLNLIFRELRIFIIDLIHSNQSSSMETHAELLVSITSFAQQELLKPKTSRLDLMKIIQTKQIIDDRLKELGSHAKNLSEKDPLYHYIRFYSDILRISFCSLKHSCNSWIIYTENIKSLEIGSYLSDNSKRLFCKLNKSTHDHCLGFIGKIRTCDEESEIMKHAQEIRCNVINEIHSIESLLTGQQFSQQIQSLIQEFERFVINLLIIGCRYLQLQRGTYEPLDDLLSGITVEVIDPYLPRKELELLQLLDMCEMQLKTHCDTLLLQRLHIAFEFNSNPFSLFTRLDRSAKALTQFILPAAHMIQRMWLTMAELINKASFLMTEDEYEIVLDVCNDFLQWTQTSSEIKQEYNFIPLQLKSNRFEQMSKNIDRLCQLLLQTRSKMNPFCENMNYRRNSTLKEILQCFVEAKTYELLSRKKNLQDKDMIRLSDIESVLKSKKRNVSEQINFNNPDDRFRCLQTLYHLIINGMNNLGSNLMNIPTRHVDHQTLSLLEDLIQKFYDNSEQFLFVRSLNEYFTNNQLIEQVFESLETIHRLELKIFQDRFSLSTVTFKERYREFCHSIDIQDCIEDASNAVEQWKIAGERFIDLRRKQWLSDESLCKQIRLELSVAGRNILSPFLKSHSAADYEASILHLIKQIQKRLQYEQVGSEFIFTLATSQTLVRKVIDLYHKYVPFPLQPLNERELFQSTSQVFVFDIELNHQYESQTVFLHIWESDEVEPSVKIPIEIFGKKKLHLFANTQIKKLCLNTAKWKGYEQEWRPLLDKSLIYSFDNIQMRCHSVNSEEVFYTVHVRDHTININDVLSVTDLQKLLKTLEKKFQRQISQKKEQSDWKKSIVTRILQSIADNLRQTNRLFQCTPISDDDSLTSWKIYSIYQQLPCFDAFEKSISLLQVNNLSLMPIPLKIVEDKNPAIHLQLHHVWTRSMNAAYQLGKRALANVQNRLFYILYHLRLTKAHAILCYALENARLVNINNACEQIFENMTKNFKTLNQNFIGNKSETIKHVEECKRIINEATQIYRTIKRIGIIGNDMKHLEMGGIPTESNMNEAFFDSQMDRDVHLWLINNSSSNLLECIPQSAILDFGITRSGVYQRLIQRIFIHNHSGKDITLRIKPFSTHEKTFDVIKENLPVSINAMAEFEVLLKPPTDVKIVEEEWNLIIDETITLENIVKVLVRIVEVDVELSSDTIKFGNVACGTCRIEEKLFLNNVLNCPLRIKAQFQATELSIRQSTLTIADKELHLPANSKLPFTVALETCDNHEEDINADVVLAVDTRNNLKWIKILAHVKRSSLKILYQNHIIVDNDSKGHLAIDNFYPHEVRRVPIEFYNSGLVEYTLYLTTEDRALVIIHDARVKLSAGARTTIEIEVNMPSDSLYKIFNIDIQFLNIRRQCKLTLTCKAVMPALEYHISEADKHCVIIISNENDKKEIWDSALKILKPIKHQVTFHNTSSSAATLQFDRILIQGNPLMLPTSCFDIQPKKTVVPPQSQIAIDICYHPKDLCPFHGTLEFTSNAWDLPEQIPYNLEFHRPIVDTNPRTIIDIGLIEADKNFRNKLLCVENKGHAELRGFFSGPYCLHSLVKLADLESASSASSSSSLLAKTNDGFIIDSKKKRQFFVRIEFNSQDTSSLPNIINLFSFRLVTECDPVIDIHGMLVNRELNFLVIGHTRSLPELSLPDESDYKQWSSLKLLPSAWLYSITTGHQIYEKYTPAILITAIGHICGSQQTKEKLPITLEEWTTFCSNFTSHDRILDLEMFDQSKDANYSIKILSELFKNSNTDSYFYAFFYHLAMLNCSFSYGNTINTHLFASINSTKNTDEVYAMQCYSKRFSKFYEKSSSDDSHRQSICFLRECISNDSVIPKHVLDFVEFMYEALNLKTVEAIIKHLYAIFPENDTISELLTIKIDSRGKHRWPLLFALISDNIRDIAIRLISEDYEELLNVHLRLINEQPSIFCGQAVLKTVKTRNNMWNLLTLNDKNTHLEPFFTNYPNFTSIFARLSNQKQPKISDVLLVTEIILKHFNQLQDFNKIDTIFQAIEPSDIRQALNAFPSLRDKRSDLASNIFQLKKSFSDNSTDERTRYNQIDNFCTILQQLVILNDDQLKTVQSSIRSAWSLLCVVSKNDTRLSDVIDRALHLLYALDNKNEFALVRDAYKQFCSTPSWTAMQRLTNIIHSGYEINNLIEKLNTSIDEEEMASNAFRICRYLSTSNEQVLFDKIEIKTQELSSTKLSNIELLKQIEESASNLINNKAQLFLQSIRTFELILSKNAHDDQSLFKSLASMWQTVFDITCSNSLRIFEIIESMLTSCQNLIITKEIPLCQELYMTNLAAALCMLASYRQDTREMSTAVTVKCTTPSIMSIIRSHILNRSSLTDEILSIDKTALATTLKENAVSKQTPTMAIARLSSYTEGTLKKMHDSISDYFTSRPPKLFHFEVSDTVKEVINIAFIYRTQIAEWYDAFMTFYVLIFHSPSSALSSLTAYGSRIVENGLCMLRDLIVIIAILEPTFTRKGIQFLVDDLARLENCFRSLSLENYPNLKMVLRLLHIDINHPSFNFQLPSRTLTNKGKTLRKLKFDLDVRAITASLQTLEQLTSNSISLVNDDNNFILSKSEHDNVITNEIYQKNSSNETTTKITTQLIDTPSSSITNNGRSRRAQRLTNYMLNQRTSMQEPTEISGNSAVIGDNMESIIASSIPRSNLDLSLSFMREYLKHDTKAIDFYRSANQSITSIIPEGRLDNRSELQWTSKPERWTYQMLVETPVITRIVDLIIQEFRASLEKIFSRSNLHKQHEIQWCIMIDNSGSMSIHRHAIYESLVVLMELLRRLESKFAVARFGGRTNQKILKNLDDLFTIQDGQYVLEALTFDEGTYPATGLARVADRVFPEGKNNSSTDVHVHQFMIMITDGLTNEREDATYLGTTKKHNIDLGILFIETDKEATSQVLLDCLTQVQNVVIKSNKMAELPHSMPKLLYKMIEKCLNETNPNGEKTNLLSTIHIVIPSYDGSTAIPSKVTGENIKYSCANPCSYAINHSTFIIPESTQIHAEFTTYVTRNIDYTDYSSHAIGKLRQYYESLKISPSILDAEKTWLNDENRFSALIDVVSTVFGELIFRFNRFTRRREALRGSSLYMPGVIKALATDWNHKKIFGAKLAGGKRDHTICLIVDVSTSMFGTLSLGTLDAIVVLIAALIKIGIDKFSIVVFGRTVRLIKTNEQGWNAMTIYTLMQELCFDRDDETRDADALEVGVDLLQQCSTRGEKKIFILTDGYSSCRNKLIMVQERAVQNGIDIIAMAIGIDKTNLEKFYKRYLQCATVYGLPKALRALFEHETEVNSIERLTDTPEEQNMTNRNVLEGLFDNIRSDKIFSCIAEELTGERRMKLINDVSSSTDIILDICFCIDCTGSMSPWLSAMKLQMQQIISGIKDTIRKKHGSLNFQLRLAIVGYRDVHDHWDDEQFCVYEFTNQVDDQVDQVNPVDQFLNKLTATGGDDLPEDVLGALHRCSRLNWWKPKSARCIVLITDAPGHGELNEKLRDNYPKGVKSRTLEQICDRLLKKNCEIDLLLCCIKNAETQTMQKAFTDYYKRKDSDKSFTVFHPFQEDEQVLQPFHFLFVLDGSNSMNDHWKALERAYVAFLESRKNHQGDDDMFSVVQFSDEAQIVFERKPLTTAPRSIKQLHGGTNYYNALKAAEEVIQRDSTRLSVVMIFMSDGQDQSQERPASLITDLKQKYNQRHNFKCHTVAFGEELSTNPEDIKLLNDMALCGRGKMYETSKDDDLRTIFCDIAAENSNMTAELVDRFADTITKQITKKIMLDFL</sequence>
<dbReference type="PANTHER" id="PTHR47763">
    <property type="entry name" value="ALPHA-PROTEIN KINASE VWKA"/>
    <property type="match status" value="1"/>
</dbReference>
<evidence type="ECO:0000313" key="4">
    <source>
        <dbReference type="Proteomes" id="UP000663869"/>
    </source>
</evidence>
<dbReference type="SUPFAM" id="SSF53300">
    <property type="entry name" value="vWA-like"/>
    <property type="match status" value="4"/>
</dbReference>
<feature type="coiled-coil region" evidence="1">
    <location>
        <begin position="1397"/>
        <end position="1483"/>
    </location>
</feature>
<dbReference type="PANTHER" id="PTHR47763:SF4">
    <property type="entry name" value="ALPHA-PROTEIN KINASE VWKA"/>
    <property type="match status" value="1"/>
</dbReference>
<gene>
    <name evidence="3" type="ORF">FME351_LOCUS32760</name>
</gene>
<dbReference type="Pfam" id="PF00092">
    <property type="entry name" value="VWA"/>
    <property type="match status" value="1"/>
</dbReference>
<protein>
    <recommendedName>
        <fullName evidence="2">VWFA domain-containing protein</fullName>
    </recommendedName>
</protein>
<evidence type="ECO:0000256" key="1">
    <source>
        <dbReference type="SAM" id="Coils"/>
    </source>
</evidence>
<comment type="caution">
    <text evidence="3">The sequence shown here is derived from an EMBL/GenBank/DDBJ whole genome shotgun (WGS) entry which is preliminary data.</text>
</comment>
<feature type="domain" description="VWFA" evidence="2">
    <location>
        <begin position="4654"/>
        <end position="4853"/>
    </location>
</feature>
<dbReference type="InterPro" id="IPR013783">
    <property type="entry name" value="Ig-like_fold"/>
</dbReference>
<organism evidence="3 4">
    <name type="scientific">Rotaria socialis</name>
    <dbReference type="NCBI Taxonomy" id="392032"/>
    <lineage>
        <taxon>Eukaryota</taxon>
        <taxon>Metazoa</taxon>
        <taxon>Spiralia</taxon>
        <taxon>Gnathifera</taxon>
        <taxon>Rotifera</taxon>
        <taxon>Eurotatoria</taxon>
        <taxon>Bdelloidea</taxon>
        <taxon>Philodinida</taxon>
        <taxon>Philodinidae</taxon>
        <taxon>Rotaria</taxon>
    </lineage>
</organism>
<name>A0A819AL61_9BILA</name>
<dbReference type="CDD" id="cd00198">
    <property type="entry name" value="vWFA"/>
    <property type="match status" value="2"/>
</dbReference>
<evidence type="ECO:0000313" key="3">
    <source>
        <dbReference type="EMBL" id="CAF3786327.1"/>
    </source>
</evidence>
<feature type="domain" description="VWFA" evidence="2">
    <location>
        <begin position="4290"/>
        <end position="4471"/>
    </location>
</feature>
<dbReference type="InterPro" id="IPR002035">
    <property type="entry name" value="VWF_A"/>
</dbReference>
<accession>A0A819AL61</accession>
<feature type="coiled-coil region" evidence="1">
    <location>
        <begin position="360"/>
        <end position="394"/>
    </location>
</feature>
<feature type="domain" description="VWFA" evidence="2">
    <location>
        <begin position="5101"/>
        <end position="5275"/>
    </location>
</feature>
<dbReference type="EMBL" id="CAJNYU010004696">
    <property type="protein sequence ID" value="CAF3786327.1"/>
    <property type="molecule type" value="Genomic_DNA"/>
</dbReference>
<dbReference type="InterPro" id="IPR036465">
    <property type="entry name" value="vWFA_dom_sf"/>
</dbReference>
<dbReference type="Proteomes" id="UP000663869">
    <property type="component" value="Unassembled WGS sequence"/>
</dbReference>